<reference evidence="2" key="1">
    <citation type="journal article" date="2013" name="Proc. Natl. Acad. Sci. U.S.A.">
        <title>Improving the coverage of the cyanobacterial phylum using diversity-driven genome sequencing.</title>
        <authorList>
            <person name="Shih P.M."/>
            <person name="Wu D."/>
            <person name="Latifi A."/>
            <person name="Axen S.D."/>
            <person name="Fewer D.P."/>
            <person name="Talla E."/>
            <person name="Calteau A."/>
            <person name="Cai F."/>
            <person name="Tandeau de Marsac N."/>
            <person name="Rippka R."/>
            <person name="Herdman M."/>
            <person name="Sivonen K."/>
            <person name="Coursin T."/>
            <person name="Laurent T."/>
            <person name="Goodwin L."/>
            <person name="Nolan M."/>
            <person name="Davenport K.W."/>
            <person name="Han C.S."/>
            <person name="Rubin E.M."/>
            <person name="Eisen J.A."/>
            <person name="Woyke T."/>
            <person name="Gugger M."/>
            <person name="Kerfeld C.A."/>
        </authorList>
    </citation>
    <scope>NUCLEOTIDE SEQUENCE [LARGE SCALE GENOMIC DNA]</scope>
    <source>
        <strain evidence="2">ATCC 29371 / PCC 7437</strain>
    </source>
</reference>
<dbReference type="EMBL" id="CP003653">
    <property type="protein sequence ID" value="AFZ35748.1"/>
    <property type="molecule type" value="Genomic_DNA"/>
</dbReference>
<evidence type="ECO:0000313" key="2">
    <source>
        <dbReference type="Proteomes" id="UP000010473"/>
    </source>
</evidence>
<dbReference type="OrthoDB" id="508212at2"/>
<organism evidence="1 2">
    <name type="scientific">Stanieria cyanosphaera (strain ATCC 29371 / PCC 7437)</name>
    <dbReference type="NCBI Taxonomy" id="111780"/>
    <lineage>
        <taxon>Bacteria</taxon>
        <taxon>Bacillati</taxon>
        <taxon>Cyanobacteriota</taxon>
        <taxon>Cyanophyceae</taxon>
        <taxon>Pleurocapsales</taxon>
        <taxon>Dermocarpellaceae</taxon>
        <taxon>Stanieria</taxon>
    </lineage>
</organism>
<dbReference type="AlphaFoldDB" id="K9XT87"/>
<dbReference type="HOGENOM" id="CLU_1101806_0_0_3"/>
<dbReference type="KEGG" id="scs:Sta7437_2199"/>
<gene>
    <name evidence="1" type="ordered locus">Sta7437_2199</name>
</gene>
<name>K9XT87_STAC7</name>
<dbReference type="STRING" id="111780.Sta7437_2199"/>
<dbReference type="PATRIC" id="fig|111780.3.peg.2291"/>
<accession>K9XT87</accession>
<dbReference type="RefSeq" id="WP_015193416.1">
    <property type="nucleotide sequence ID" value="NC_019748.1"/>
</dbReference>
<dbReference type="Proteomes" id="UP000010473">
    <property type="component" value="Chromosome"/>
</dbReference>
<proteinExistence type="predicted"/>
<sequence>MAIIALKAWYLEQYEPIKQVIKKPHHLRLSRNSLLKSGLRVDFLDDRATVEASEWFARYLEGESVEFYIEGSGNYLIANIDLVSQEIYFTKQETLLGLEPVIYLSPQREYPQANEALQTALELTIEQINERSRLSLTLEIAPRGNNDPVRLSSSQLRKIRKSLLYIADGTPIASVGSQDSAQLLLNSNVCVEIGYALESKDPGQILLIQQQRSDLNGQLPFDFSQYKQLNYKNASELNKSLPKLITALLQRFSL</sequence>
<protein>
    <submittedName>
        <fullName evidence="1">Uncharacterized protein</fullName>
    </submittedName>
</protein>
<dbReference type="eggNOG" id="ENOG502Z810">
    <property type="taxonomic scope" value="Bacteria"/>
</dbReference>
<evidence type="ECO:0000313" key="1">
    <source>
        <dbReference type="EMBL" id="AFZ35748.1"/>
    </source>
</evidence>
<keyword evidence="2" id="KW-1185">Reference proteome</keyword>